<evidence type="ECO:0000313" key="3">
    <source>
        <dbReference type="EMBL" id="MBB0231812.1"/>
    </source>
</evidence>
<dbReference type="Pfam" id="PF18970">
    <property type="entry name" value="DUF5709"/>
    <property type="match status" value="1"/>
</dbReference>
<feature type="compositionally biased region" description="Acidic residues" evidence="1">
    <location>
        <begin position="26"/>
        <end position="37"/>
    </location>
</feature>
<evidence type="ECO:0000313" key="4">
    <source>
        <dbReference type="Proteomes" id="UP000530234"/>
    </source>
</evidence>
<sequence>MAADAADAAEGMGDEVYQPTGSDTPDNPDDLDLENELDERGGGGLDDMLDEGYSPPEKPLAVTKHGTTAREQREGESLDERLREEEPDVGEQIPLGDGIGDQPGMEGEPIDEDQVGDERAGRLAEPITGEAMAGVDVGIDGGAAGAEEAAMHVIDENPDEMDPPAGSRR</sequence>
<dbReference type="InterPro" id="IPR043763">
    <property type="entry name" value="DUF5709"/>
</dbReference>
<feature type="region of interest" description="Disordered" evidence="1">
    <location>
        <begin position="1"/>
        <end position="144"/>
    </location>
</feature>
<protein>
    <recommendedName>
        <fullName evidence="2">DUF5709 domain-containing protein</fullName>
    </recommendedName>
</protein>
<organism evidence="3 4">
    <name type="scientific">Streptomyces calidiresistens</name>
    <dbReference type="NCBI Taxonomy" id="1485586"/>
    <lineage>
        <taxon>Bacteria</taxon>
        <taxon>Bacillati</taxon>
        <taxon>Actinomycetota</taxon>
        <taxon>Actinomycetes</taxon>
        <taxon>Kitasatosporales</taxon>
        <taxon>Streptomycetaceae</taxon>
        <taxon>Streptomyces</taxon>
    </lineage>
</organism>
<dbReference type="EMBL" id="VKHS01000640">
    <property type="protein sequence ID" value="MBB0231812.1"/>
    <property type="molecule type" value="Genomic_DNA"/>
</dbReference>
<name>A0A7W3T6F6_9ACTN</name>
<gene>
    <name evidence="3" type="ORF">FOE67_20510</name>
</gene>
<comment type="caution">
    <text evidence="3">The sequence shown here is derived from an EMBL/GenBank/DDBJ whole genome shotgun (WGS) entry which is preliminary data.</text>
</comment>
<accession>A0A7W3T6F6</accession>
<dbReference type="Proteomes" id="UP000530234">
    <property type="component" value="Unassembled WGS sequence"/>
</dbReference>
<feature type="domain" description="DUF5709" evidence="2">
    <location>
        <begin position="114"/>
        <end position="156"/>
    </location>
</feature>
<reference evidence="4" key="1">
    <citation type="submission" date="2019-10" db="EMBL/GenBank/DDBJ databases">
        <title>Streptomyces sp. nov., a novel actinobacterium isolated from alkaline environment.</title>
        <authorList>
            <person name="Golinska P."/>
        </authorList>
    </citation>
    <scope>NUCLEOTIDE SEQUENCE [LARGE SCALE GENOMIC DNA]</scope>
    <source>
        <strain evidence="4">DSM 42108</strain>
    </source>
</reference>
<evidence type="ECO:0000256" key="1">
    <source>
        <dbReference type="SAM" id="MobiDB-lite"/>
    </source>
</evidence>
<feature type="compositionally biased region" description="Basic and acidic residues" evidence="1">
    <location>
        <begin position="68"/>
        <end position="84"/>
    </location>
</feature>
<dbReference type="RefSeq" id="WP_182666367.1">
    <property type="nucleotide sequence ID" value="NZ_VKHS01000640.1"/>
</dbReference>
<keyword evidence="4" id="KW-1185">Reference proteome</keyword>
<feature type="compositionally biased region" description="Low complexity" evidence="1">
    <location>
        <begin position="1"/>
        <end position="15"/>
    </location>
</feature>
<evidence type="ECO:0000259" key="2">
    <source>
        <dbReference type="Pfam" id="PF18970"/>
    </source>
</evidence>
<proteinExistence type="predicted"/>
<dbReference type="AlphaFoldDB" id="A0A7W3T6F6"/>